<gene>
    <name evidence="3" type="ORF">GCM10009844_02250</name>
</gene>
<dbReference type="Gene3D" id="3.60.110.10">
    <property type="entry name" value="Carbon-nitrogen hydrolase"/>
    <property type="match status" value="1"/>
</dbReference>
<keyword evidence="3" id="KW-0378">Hydrolase</keyword>
<feature type="domain" description="CN hydrolase" evidence="2">
    <location>
        <begin position="6"/>
        <end position="242"/>
    </location>
</feature>
<dbReference type="RefSeq" id="WP_344146290.1">
    <property type="nucleotide sequence ID" value="NZ_BAAAQR010000001.1"/>
</dbReference>
<reference evidence="4" key="1">
    <citation type="journal article" date="2019" name="Int. J. Syst. Evol. Microbiol.">
        <title>The Global Catalogue of Microorganisms (GCM) 10K type strain sequencing project: providing services to taxonomists for standard genome sequencing and annotation.</title>
        <authorList>
            <consortium name="The Broad Institute Genomics Platform"/>
            <consortium name="The Broad Institute Genome Sequencing Center for Infectious Disease"/>
            <person name="Wu L."/>
            <person name="Ma J."/>
        </authorList>
    </citation>
    <scope>NUCLEOTIDE SEQUENCE [LARGE SCALE GENOMIC DNA]</scope>
    <source>
        <strain evidence="4">JCM 16022</strain>
    </source>
</reference>
<dbReference type="InterPro" id="IPR036526">
    <property type="entry name" value="C-N_Hydrolase_sf"/>
</dbReference>
<accession>A0ABP5KR19</accession>
<name>A0ABP5KR19_9ACTN</name>
<dbReference type="SUPFAM" id="SSF56317">
    <property type="entry name" value="Carbon-nitrogen hydrolase"/>
    <property type="match status" value="1"/>
</dbReference>
<evidence type="ECO:0000256" key="1">
    <source>
        <dbReference type="ARBA" id="ARBA00010613"/>
    </source>
</evidence>
<dbReference type="GO" id="GO:0016787">
    <property type="term" value="F:hydrolase activity"/>
    <property type="evidence" value="ECO:0007669"/>
    <property type="project" value="UniProtKB-KW"/>
</dbReference>
<dbReference type="PANTHER" id="PTHR23088:SF27">
    <property type="entry name" value="DEAMINATED GLUTATHIONE AMIDASE"/>
    <property type="match status" value="1"/>
</dbReference>
<evidence type="ECO:0000313" key="3">
    <source>
        <dbReference type="EMBL" id="GAA2136188.1"/>
    </source>
</evidence>
<dbReference type="Proteomes" id="UP001501771">
    <property type="component" value="Unassembled WGS sequence"/>
</dbReference>
<dbReference type="CDD" id="cd07197">
    <property type="entry name" value="nitrilase"/>
    <property type="match status" value="1"/>
</dbReference>
<comment type="similarity">
    <text evidence="1">Belongs to the carbon-nitrogen hydrolase superfamily. NIT1/NIT2 family.</text>
</comment>
<dbReference type="PROSITE" id="PS50263">
    <property type="entry name" value="CN_HYDROLASE"/>
    <property type="match status" value="1"/>
</dbReference>
<evidence type="ECO:0000313" key="4">
    <source>
        <dbReference type="Proteomes" id="UP001501771"/>
    </source>
</evidence>
<evidence type="ECO:0000259" key="2">
    <source>
        <dbReference type="PROSITE" id="PS50263"/>
    </source>
</evidence>
<dbReference type="PANTHER" id="PTHR23088">
    <property type="entry name" value="NITRILASE-RELATED"/>
    <property type="match status" value="1"/>
</dbReference>
<comment type="caution">
    <text evidence="3">The sequence shown here is derived from an EMBL/GenBank/DDBJ whole genome shotgun (WGS) entry which is preliminary data.</text>
</comment>
<sequence>MTPEPLRVAVGQAVVTSGDVAANVAKAARLVSLAGSQGVRMVLLPEAFLTGYDLGVFLGPVPSADDLDGGWLDPLRAASAEADAVVVVSTPLRRGAEKTLSLLVVRPSGRVTAPYDKQHLDADETAFFVAGDHGASITVDGMELGLSICYDGSFPEHARAAADDGAAAYLSSSALLPGGAHRRDTALAARALDNGMYVVLAAMTGPCGPYEFIGGSAVYDPEGRPLARLGEEEGLAVAELDPAVLAEARAAHRMHADRRASLGPRVRD</sequence>
<proteinExistence type="inferred from homology"/>
<organism evidence="3 4">
    <name type="scientific">Nocardioides koreensis</name>
    <dbReference type="NCBI Taxonomy" id="433651"/>
    <lineage>
        <taxon>Bacteria</taxon>
        <taxon>Bacillati</taxon>
        <taxon>Actinomycetota</taxon>
        <taxon>Actinomycetes</taxon>
        <taxon>Propionibacteriales</taxon>
        <taxon>Nocardioidaceae</taxon>
        <taxon>Nocardioides</taxon>
    </lineage>
</organism>
<keyword evidence="4" id="KW-1185">Reference proteome</keyword>
<dbReference type="InterPro" id="IPR003010">
    <property type="entry name" value="C-N_Hydrolase"/>
</dbReference>
<dbReference type="Pfam" id="PF00795">
    <property type="entry name" value="CN_hydrolase"/>
    <property type="match status" value="1"/>
</dbReference>
<dbReference type="EMBL" id="BAAAQR010000001">
    <property type="protein sequence ID" value="GAA2136188.1"/>
    <property type="molecule type" value="Genomic_DNA"/>
</dbReference>
<protein>
    <submittedName>
        <fullName evidence="3">Carbon-nitrogen hydrolase</fullName>
    </submittedName>
</protein>